<dbReference type="Proteomes" id="UP001321473">
    <property type="component" value="Unassembled WGS sequence"/>
</dbReference>
<dbReference type="EMBL" id="JARKHS020017771">
    <property type="protein sequence ID" value="KAK8772807.1"/>
    <property type="molecule type" value="Genomic_DNA"/>
</dbReference>
<evidence type="ECO:0000313" key="5">
    <source>
        <dbReference type="EMBL" id="KAK8772807.1"/>
    </source>
</evidence>
<evidence type="ECO:0000256" key="1">
    <source>
        <dbReference type="ARBA" id="ARBA00004275"/>
    </source>
</evidence>
<keyword evidence="6" id="KW-1185">Reference proteome</keyword>
<dbReference type="GO" id="GO:0005777">
    <property type="term" value="C:peroxisome"/>
    <property type="evidence" value="ECO:0007669"/>
    <property type="project" value="UniProtKB-SubCell"/>
</dbReference>
<gene>
    <name evidence="5" type="ORF">V5799_012660</name>
</gene>
<comment type="subcellular location">
    <subcellularLocation>
        <location evidence="1">Peroxisome</location>
    </subcellularLocation>
</comment>
<comment type="caution">
    <text evidence="5">The sequence shown here is derived from an EMBL/GenBank/DDBJ whole genome shotgun (WGS) entry which is preliminary data.</text>
</comment>
<dbReference type="InterPro" id="IPR025110">
    <property type="entry name" value="AMP-bd_C"/>
</dbReference>
<evidence type="ECO:0000259" key="4">
    <source>
        <dbReference type="Pfam" id="PF13193"/>
    </source>
</evidence>
<evidence type="ECO:0000259" key="3">
    <source>
        <dbReference type="Pfam" id="PF00501"/>
    </source>
</evidence>
<dbReference type="AlphaFoldDB" id="A0AAQ4EDD6"/>
<dbReference type="Pfam" id="PF13193">
    <property type="entry name" value="AMP-binding_C"/>
    <property type="match status" value="1"/>
</dbReference>
<sequence>MPLTQIDDATTLTLSEFHARLRRYAAGFQQHGLWPGDRICVHVGNSVDNFVAMWGCVVAGASIVLAKPSLTERELRYQITDSDSTHLLAEPSLVEKAAKASADLPLKGRFTVGSFAAEGFVSMEPISNIDESTFEEVSVQDPRDCTLAIIYTSGTTGLPKGVELTHHGFLANILMSRWSFPWDDSDVVLLPTPITHGSGLLSITISILLDTTCVIVPPSQGLSDVAKVIEKRRVTAAVFLPWHLQALVDEMRATGQRLRGLRRVCTGGYPLSQRQYDEMRAAFGEDLQCLANVYAMTEATALLSSPSREHAVGVDMGFPAPATQLKVVDMRTGKRLGPNQTGEIRFRAPTVMKGYYKRPKETADFFDEEGWCKSGDAGYYDEDGRIYFVQRFKEMIKCMDNQVVPAELEHILMREHSRDVVDICVVGIANPKYGEAPAAAVVLRNRLSQQELTDLSKRIKATVAENCALHKQLYGGVFFVDTIPKTESGKTNRAAVIKKCAQ</sequence>
<evidence type="ECO:0000313" key="6">
    <source>
        <dbReference type="Proteomes" id="UP001321473"/>
    </source>
</evidence>
<protein>
    <recommendedName>
        <fullName evidence="7">Acyl-coa synthetase</fullName>
    </recommendedName>
</protein>
<evidence type="ECO:0008006" key="7">
    <source>
        <dbReference type="Google" id="ProtNLM"/>
    </source>
</evidence>
<keyword evidence="2" id="KW-0576">Peroxisome</keyword>
<reference evidence="5 6" key="1">
    <citation type="journal article" date="2023" name="Arcadia Sci">
        <title>De novo assembly of a long-read Amblyomma americanum tick genome.</title>
        <authorList>
            <person name="Chou S."/>
            <person name="Poskanzer K.E."/>
            <person name="Rollins M."/>
            <person name="Thuy-Boun P.S."/>
        </authorList>
    </citation>
    <scope>NUCLEOTIDE SEQUENCE [LARGE SCALE GENOMIC DNA]</scope>
    <source>
        <strain evidence="5">F_SG_1</strain>
        <tissue evidence="5">Salivary glands</tissue>
    </source>
</reference>
<feature type="domain" description="AMP-binding enzyme C-terminal" evidence="4">
    <location>
        <begin position="407"/>
        <end position="490"/>
    </location>
</feature>
<name>A0AAQ4EDD6_AMBAM</name>
<evidence type="ECO:0000256" key="2">
    <source>
        <dbReference type="ARBA" id="ARBA00023140"/>
    </source>
</evidence>
<dbReference type="SUPFAM" id="SSF56801">
    <property type="entry name" value="Acetyl-CoA synthetase-like"/>
    <property type="match status" value="1"/>
</dbReference>
<dbReference type="InterPro" id="IPR045851">
    <property type="entry name" value="AMP-bd_C_sf"/>
</dbReference>
<dbReference type="Gene3D" id="3.30.300.30">
    <property type="match status" value="1"/>
</dbReference>
<dbReference type="Gene3D" id="3.40.50.12780">
    <property type="entry name" value="N-terminal domain of ligase-like"/>
    <property type="match status" value="1"/>
</dbReference>
<dbReference type="PANTHER" id="PTHR24096">
    <property type="entry name" value="LONG-CHAIN-FATTY-ACID--COA LIGASE"/>
    <property type="match status" value="1"/>
</dbReference>
<dbReference type="Pfam" id="PF00501">
    <property type="entry name" value="AMP-binding"/>
    <property type="match status" value="1"/>
</dbReference>
<accession>A0AAQ4EDD6</accession>
<dbReference type="GO" id="GO:0016405">
    <property type="term" value="F:CoA-ligase activity"/>
    <property type="evidence" value="ECO:0007669"/>
    <property type="project" value="TreeGrafter"/>
</dbReference>
<dbReference type="InterPro" id="IPR000873">
    <property type="entry name" value="AMP-dep_synth/lig_dom"/>
</dbReference>
<dbReference type="PROSITE" id="PS00455">
    <property type="entry name" value="AMP_BINDING"/>
    <property type="match status" value="1"/>
</dbReference>
<organism evidence="5 6">
    <name type="scientific">Amblyomma americanum</name>
    <name type="common">Lone star tick</name>
    <dbReference type="NCBI Taxonomy" id="6943"/>
    <lineage>
        <taxon>Eukaryota</taxon>
        <taxon>Metazoa</taxon>
        <taxon>Ecdysozoa</taxon>
        <taxon>Arthropoda</taxon>
        <taxon>Chelicerata</taxon>
        <taxon>Arachnida</taxon>
        <taxon>Acari</taxon>
        <taxon>Parasitiformes</taxon>
        <taxon>Ixodida</taxon>
        <taxon>Ixodoidea</taxon>
        <taxon>Ixodidae</taxon>
        <taxon>Amblyomminae</taxon>
        <taxon>Amblyomma</taxon>
    </lineage>
</organism>
<dbReference type="PANTHER" id="PTHR24096:SF422">
    <property type="entry name" value="BCDNA.GH02901"/>
    <property type="match status" value="1"/>
</dbReference>
<proteinExistence type="predicted"/>
<dbReference type="InterPro" id="IPR042099">
    <property type="entry name" value="ANL_N_sf"/>
</dbReference>
<dbReference type="InterPro" id="IPR020845">
    <property type="entry name" value="AMP-binding_CS"/>
</dbReference>
<feature type="domain" description="AMP-dependent synthetase/ligase" evidence="3">
    <location>
        <begin position="7"/>
        <end position="356"/>
    </location>
</feature>